<feature type="transmembrane region" description="Helical" evidence="1">
    <location>
        <begin position="349"/>
        <end position="372"/>
    </location>
</feature>
<keyword evidence="1" id="KW-0812">Transmembrane</keyword>
<organism evidence="2 3">
    <name type="scientific">Streptomyces atratus</name>
    <dbReference type="NCBI Taxonomy" id="1893"/>
    <lineage>
        <taxon>Bacteria</taxon>
        <taxon>Bacillati</taxon>
        <taxon>Actinomycetota</taxon>
        <taxon>Actinomycetes</taxon>
        <taxon>Kitasatosporales</taxon>
        <taxon>Streptomycetaceae</taxon>
        <taxon>Streptomyces</taxon>
    </lineage>
</organism>
<dbReference type="AlphaFoldDB" id="A0A1K1UK60"/>
<dbReference type="Proteomes" id="UP000181909">
    <property type="component" value="Unassembled WGS sequence"/>
</dbReference>
<gene>
    <name evidence="2" type="ORF">SAMN02787144_1001586</name>
</gene>
<name>A0A1K1UK60_STRAR</name>
<keyword evidence="1" id="KW-1133">Transmembrane helix</keyword>
<dbReference type="EMBL" id="FPJO01000001">
    <property type="protein sequence ID" value="SFX12843.1"/>
    <property type="molecule type" value="Genomic_DNA"/>
</dbReference>
<dbReference type="STRING" id="1893.SAMN02787144_1001586"/>
<dbReference type="InterPro" id="IPR019283">
    <property type="entry name" value="DUF2330"/>
</dbReference>
<accession>A0A1K1UK60</accession>
<evidence type="ECO:0000313" key="3">
    <source>
        <dbReference type="Proteomes" id="UP000181909"/>
    </source>
</evidence>
<proteinExistence type="predicted"/>
<dbReference type="Pfam" id="PF10092">
    <property type="entry name" value="DUF2330"/>
    <property type="match status" value="1"/>
</dbReference>
<reference evidence="2 3" key="1">
    <citation type="submission" date="2016-11" db="EMBL/GenBank/DDBJ databases">
        <authorList>
            <person name="Jaros S."/>
            <person name="Januszkiewicz K."/>
            <person name="Wedrychowicz H."/>
        </authorList>
    </citation>
    <scope>NUCLEOTIDE SEQUENCE [LARGE SCALE GENOMIC DNA]</scope>
    <source>
        <strain evidence="2 3">OK807</strain>
    </source>
</reference>
<sequence length="389" mass="42560">MRHTRVKRSVRGEGRAWTTRALSLLLMLVSLQLGSLISPAYACGCGAMVPSRESQVAVDRETSVVDWDGRTEQIVMRLTVRGNAPEAAWIMPVPHRATVELGDPGLFSELSVLTEPELVTRHYFWPRSHDWPFSGSGNVGDGAAAPSAGAPAVEVVGRERLGPFDVARLAATDPDALQKWLSDNGFELPDRLATALKPYVDQKWEYVAIRLAPRDTGNPLVGTLEPLRLRFASERLVYPMRLSKLASTPQQLGLYVLAAHRMEPSGPIGGDAPEVTYAGRIDPRSVAEDTVYLERLTGGKPVYLTAIEQSFPHPERIDGDHELRAADADTPYRRHVYENELLTVGGVPVWVLSLLGAVLVAVVAAVLLVLLVRRNRRLRTVPPAAAGVR</sequence>
<protein>
    <recommendedName>
        <fullName evidence="4">DUF2330 domain-containing protein</fullName>
    </recommendedName>
</protein>
<evidence type="ECO:0000256" key="1">
    <source>
        <dbReference type="SAM" id="Phobius"/>
    </source>
</evidence>
<evidence type="ECO:0008006" key="4">
    <source>
        <dbReference type="Google" id="ProtNLM"/>
    </source>
</evidence>
<keyword evidence="1" id="KW-0472">Membrane</keyword>
<evidence type="ECO:0000313" key="2">
    <source>
        <dbReference type="EMBL" id="SFX12843.1"/>
    </source>
</evidence>